<keyword evidence="2" id="KW-0732">Signal</keyword>
<protein>
    <submittedName>
        <fullName evidence="3">Uncharacterized protein</fullName>
    </submittedName>
</protein>
<evidence type="ECO:0000256" key="2">
    <source>
        <dbReference type="SAM" id="SignalP"/>
    </source>
</evidence>
<evidence type="ECO:0000313" key="3">
    <source>
        <dbReference type="EMBL" id="CAD7234078.1"/>
    </source>
</evidence>
<name>A0A7R8WRS9_9CRUS</name>
<feature type="compositionally biased region" description="Low complexity" evidence="1">
    <location>
        <begin position="107"/>
        <end position="120"/>
    </location>
</feature>
<sequence length="163" mass="17239">MVAMQGRVWILMLGLNTTEDVDVVCPQEVPDVVNAIVKAVGVQESDFQRVHAVCMRSPVSIIDVAICPRAILSESSSVALGGTERSSHREHWSLGYTVVQVQDEESVGGSPSNGSPGPVGQDAPMGGGSEGGVSQPREAPPKGTGVKKSIRRNNTANRVERDH</sequence>
<feature type="chain" id="PRO_5043949704" evidence="2">
    <location>
        <begin position="19"/>
        <end position="163"/>
    </location>
</feature>
<accession>A0A7R8WRS9</accession>
<gene>
    <name evidence="3" type="ORF">CTOB1V02_LOCUS11896</name>
</gene>
<feature type="signal peptide" evidence="2">
    <location>
        <begin position="1"/>
        <end position="18"/>
    </location>
</feature>
<dbReference type="AlphaFoldDB" id="A0A7R8WRS9"/>
<organism evidence="3">
    <name type="scientific">Cyprideis torosa</name>
    <dbReference type="NCBI Taxonomy" id="163714"/>
    <lineage>
        <taxon>Eukaryota</taxon>
        <taxon>Metazoa</taxon>
        <taxon>Ecdysozoa</taxon>
        <taxon>Arthropoda</taxon>
        <taxon>Crustacea</taxon>
        <taxon>Oligostraca</taxon>
        <taxon>Ostracoda</taxon>
        <taxon>Podocopa</taxon>
        <taxon>Podocopida</taxon>
        <taxon>Cytherocopina</taxon>
        <taxon>Cytheroidea</taxon>
        <taxon>Cytherideidae</taxon>
        <taxon>Cyprideis</taxon>
    </lineage>
</organism>
<proteinExistence type="predicted"/>
<feature type="region of interest" description="Disordered" evidence="1">
    <location>
        <begin position="103"/>
        <end position="163"/>
    </location>
</feature>
<evidence type="ECO:0000256" key="1">
    <source>
        <dbReference type="SAM" id="MobiDB-lite"/>
    </source>
</evidence>
<dbReference type="EMBL" id="OB667683">
    <property type="protein sequence ID" value="CAD7234078.1"/>
    <property type="molecule type" value="Genomic_DNA"/>
</dbReference>
<reference evidence="3" key="1">
    <citation type="submission" date="2020-11" db="EMBL/GenBank/DDBJ databases">
        <authorList>
            <person name="Tran Van P."/>
        </authorList>
    </citation>
    <scope>NUCLEOTIDE SEQUENCE</scope>
</reference>